<dbReference type="GO" id="GO:1990904">
    <property type="term" value="C:ribonucleoprotein complex"/>
    <property type="evidence" value="ECO:0007669"/>
    <property type="project" value="UniProtKB-KW"/>
</dbReference>
<dbReference type="GO" id="GO:0005840">
    <property type="term" value="C:ribosome"/>
    <property type="evidence" value="ECO:0007669"/>
    <property type="project" value="UniProtKB-KW"/>
</dbReference>
<dbReference type="Proteomes" id="UP000590964">
    <property type="component" value="Unassembled WGS sequence"/>
</dbReference>
<evidence type="ECO:0000313" key="7">
    <source>
        <dbReference type="Proteomes" id="UP000590964"/>
    </source>
</evidence>
<reference evidence="3 6" key="1">
    <citation type="journal article" date="2020" name="bioRxiv">
        <title>A rank-normalized archaeal taxonomy based on genome phylogeny resolves widespread incomplete and uneven classifications.</title>
        <authorList>
            <person name="Rinke C."/>
            <person name="Chuvochina M."/>
            <person name="Mussig A.J."/>
            <person name="Chaumeil P.-A."/>
            <person name="Waite D.W."/>
            <person name="Whitman W.B."/>
            <person name="Parks D.H."/>
            <person name="Hugenholtz P."/>
        </authorList>
    </citation>
    <scope>NUCLEOTIDE SEQUENCE</scope>
    <source>
        <strain evidence="3">UBA10191</strain>
    </source>
</reference>
<evidence type="ECO:0000313" key="5">
    <source>
        <dbReference type="EMBL" id="MBS3058300.1"/>
    </source>
</evidence>
<organism evidence="3 7">
    <name type="scientific">Candidatus Iainarchaeum sp</name>
    <dbReference type="NCBI Taxonomy" id="3101447"/>
    <lineage>
        <taxon>Archaea</taxon>
        <taxon>Candidatus Iainarchaeota</taxon>
        <taxon>Candidatus Iainarchaeia</taxon>
        <taxon>Candidatus Iainarchaeales</taxon>
        <taxon>Candidatus Iainarchaeaceae</taxon>
        <taxon>Candidatus Iainarchaeum</taxon>
    </lineage>
</organism>
<accession>A0A7J4JWB5</accession>
<evidence type="ECO:0000256" key="1">
    <source>
        <dbReference type="ARBA" id="ARBA00022980"/>
    </source>
</evidence>
<evidence type="ECO:0000313" key="6">
    <source>
        <dbReference type="Proteomes" id="UP000527315"/>
    </source>
</evidence>
<proteinExistence type="predicted"/>
<dbReference type="InterPro" id="IPR036227">
    <property type="entry name" value="Ribosomal_uL15/eL18_sf"/>
</dbReference>
<sequence>MAKKGSTKQSTNLLITALYRKAAKEKQGLWKAVAEKLEKPRRQRIEVNVSKLDFFSKKFAGKTFIVPGKVLGNEKIENKINAIALSYSEGAKKAITEKKGTAELLKNSLGRKFKPSEIIITA</sequence>
<dbReference type="Gene3D" id="3.100.10.10">
    <property type="match status" value="1"/>
</dbReference>
<dbReference type="AlphaFoldDB" id="A0A7J4JWB5"/>
<keyword evidence="2" id="KW-0687">Ribonucleoprotein</keyword>
<name>A0A7J4JWB5_9ARCH</name>
<dbReference type="Proteomes" id="UP000527315">
    <property type="component" value="Unassembled WGS sequence"/>
</dbReference>
<protein>
    <submittedName>
        <fullName evidence="3">50S ribosomal protein L18e</fullName>
    </submittedName>
</protein>
<keyword evidence="1 3" id="KW-0689">Ribosomal protein</keyword>
<gene>
    <name evidence="3" type="ORF">HA222_01230</name>
    <name evidence="4" type="ORF">HA227_03270</name>
    <name evidence="5" type="ORF">J4478_02775</name>
</gene>
<comment type="caution">
    <text evidence="3">The sequence shown here is derived from an EMBL/GenBank/DDBJ whole genome shotgun (WGS) entry which is preliminary data.</text>
</comment>
<evidence type="ECO:0000313" key="3">
    <source>
        <dbReference type="EMBL" id="HIH21270.1"/>
    </source>
</evidence>
<dbReference type="Proteomes" id="UP000680185">
    <property type="component" value="Unassembled WGS sequence"/>
</dbReference>
<evidence type="ECO:0000256" key="2">
    <source>
        <dbReference type="ARBA" id="ARBA00023274"/>
    </source>
</evidence>
<dbReference type="EMBL" id="DUFW01000019">
    <property type="protein sequence ID" value="HIH21270.1"/>
    <property type="molecule type" value="Genomic_DNA"/>
</dbReference>
<evidence type="ECO:0000313" key="4">
    <source>
        <dbReference type="EMBL" id="HIH33248.1"/>
    </source>
</evidence>
<reference evidence="5" key="2">
    <citation type="submission" date="2021-03" db="EMBL/GenBank/DDBJ databases">
        <authorList>
            <person name="Jaffe A."/>
        </authorList>
    </citation>
    <scope>NUCLEOTIDE SEQUENCE</scope>
    <source>
        <strain evidence="5">RIFCSPLOWO2_01_FULL_43_13</strain>
    </source>
</reference>
<dbReference type="NCBIfam" id="NF003079">
    <property type="entry name" value="PRK04005.1"/>
    <property type="match status" value="1"/>
</dbReference>
<dbReference type="EMBL" id="DUFJ01000070">
    <property type="protein sequence ID" value="HIH33248.1"/>
    <property type="molecule type" value="Genomic_DNA"/>
</dbReference>
<dbReference type="SUPFAM" id="SSF52080">
    <property type="entry name" value="Ribosomal proteins L15p and L18e"/>
    <property type="match status" value="1"/>
</dbReference>
<reference evidence="5" key="3">
    <citation type="submission" date="2021-05" db="EMBL/GenBank/DDBJ databases">
        <title>Protein family content uncovers lineage relationships and bacterial pathway maintenance mechanisms in DPANN archaea.</title>
        <authorList>
            <person name="Castelle C.J."/>
            <person name="Meheust R."/>
            <person name="Jaffe A.L."/>
            <person name="Seitz K."/>
            <person name="Gong X."/>
            <person name="Baker B.J."/>
            <person name="Banfield J.F."/>
        </authorList>
    </citation>
    <scope>NUCLEOTIDE SEQUENCE</scope>
    <source>
        <strain evidence="5">RIFCSPLOWO2_01_FULL_43_13</strain>
    </source>
</reference>
<dbReference type="EMBL" id="JAGVWB010000019">
    <property type="protein sequence ID" value="MBS3058300.1"/>
    <property type="molecule type" value="Genomic_DNA"/>
</dbReference>